<evidence type="ECO:0000256" key="7">
    <source>
        <dbReference type="ARBA" id="ARBA00023065"/>
    </source>
</evidence>
<proteinExistence type="predicted"/>
<dbReference type="PANTHER" id="PTHR34501">
    <property type="entry name" value="PROTEIN YDDL-RELATED"/>
    <property type="match status" value="1"/>
</dbReference>
<evidence type="ECO:0000313" key="13">
    <source>
        <dbReference type="EMBL" id="SCZ57275.1"/>
    </source>
</evidence>
<dbReference type="RefSeq" id="WP_175452477.1">
    <property type="nucleotide sequence ID" value="NZ_FMWD01000004.1"/>
</dbReference>
<evidence type="ECO:0000256" key="8">
    <source>
        <dbReference type="ARBA" id="ARBA00023114"/>
    </source>
</evidence>
<protein>
    <submittedName>
        <fullName evidence="13">Outer membrane protein (Porin)</fullName>
    </submittedName>
</protein>
<evidence type="ECO:0000259" key="12">
    <source>
        <dbReference type="Pfam" id="PF13609"/>
    </source>
</evidence>
<evidence type="ECO:0000256" key="1">
    <source>
        <dbReference type="ARBA" id="ARBA00004571"/>
    </source>
</evidence>
<feature type="chain" id="PRO_5011517216" evidence="11">
    <location>
        <begin position="25"/>
        <end position="328"/>
    </location>
</feature>
<dbReference type="AlphaFoldDB" id="A0A1G5Q5W0"/>
<dbReference type="GO" id="GO:0015288">
    <property type="term" value="F:porin activity"/>
    <property type="evidence" value="ECO:0007669"/>
    <property type="project" value="UniProtKB-KW"/>
</dbReference>
<gene>
    <name evidence="13" type="ORF">SAMN03097708_01397</name>
</gene>
<evidence type="ECO:0000256" key="5">
    <source>
        <dbReference type="ARBA" id="ARBA00022692"/>
    </source>
</evidence>
<dbReference type="Proteomes" id="UP000199648">
    <property type="component" value="Unassembled WGS sequence"/>
</dbReference>
<evidence type="ECO:0000256" key="4">
    <source>
        <dbReference type="ARBA" id="ARBA00022452"/>
    </source>
</evidence>
<dbReference type="GO" id="GO:0046930">
    <property type="term" value="C:pore complex"/>
    <property type="evidence" value="ECO:0007669"/>
    <property type="project" value="UniProtKB-KW"/>
</dbReference>
<dbReference type="InterPro" id="IPR050298">
    <property type="entry name" value="Gram-neg_bact_OMP"/>
</dbReference>
<accession>A0A1G5Q5W0</accession>
<keyword evidence="7" id="KW-0406">Ion transport</keyword>
<keyword evidence="14" id="KW-1185">Reference proteome</keyword>
<evidence type="ECO:0000256" key="3">
    <source>
        <dbReference type="ARBA" id="ARBA00022448"/>
    </source>
</evidence>
<evidence type="ECO:0000256" key="2">
    <source>
        <dbReference type="ARBA" id="ARBA00011233"/>
    </source>
</evidence>
<keyword evidence="3" id="KW-0813">Transport</keyword>
<feature type="signal peptide" evidence="11">
    <location>
        <begin position="1"/>
        <end position="24"/>
    </location>
</feature>
<dbReference type="GO" id="GO:0009279">
    <property type="term" value="C:cell outer membrane"/>
    <property type="evidence" value="ECO:0007669"/>
    <property type="project" value="UniProtKB-SubCell"/>
</dbReference>
<dbReference type="PANTHER" id="PTHR34501:SF9">
    <property type="entry name" value="MAJOR OUTER MEMBRANE PROTEIN P.IA"/>
    <property type="match status" value="1"/>
</dbReference>
<dbReference type="EMBL" id="FMWD01000004">
    <property type="protein sequence ID" value="SCZ57275.1"/>
    <property type="molecule type" value="Genomic_DNA"/>
</dbReference>
<dbReference type="InterPro" id="IPR023614">
    <property type="entry name" value="Porin_dom_sf"/>
</dbReference>
<keyword evidence="10" id="KW-0998">Cell outer membrane</keyword>
<evidence type="ECO:0000256" key="6">
    <source>
        <dbReference type="ARBA" id="ARBA00022729"/>
    </source>
</evidence>
<comment type="subunit">
    <text evidence="2">Homotrimer.</text>
</comment>
<evidence type="ECO:0000313" key="14">
    <source>
        <dbReference type="Proteomes" id="UP000199648"/>
    </source>
</evidence>
<keyword evidence="8" id="KW-0626">Porin</keyword>
<sequence>MQKTVHNGLIAAAVALGLSGAAAAEMTVYGKIHVSAGAISEDDGTSDSDSTAVTSHASRLGVKADQLLDNGMTMKGQMEFQVDTVGDNAKSSDDLIKARNTYVGLEGGFGEVRVGYHDMPHKMATGKLDPFGDTYADYNNVVQTDTRAKNSILYLNSFNNFSVGLAYAGGDDAVEEENENDRVSAMLSYKGGPLYLTAAREDINDVTDPEATEASTKLGAGFTFGAAKLGLVYDMEERANGDDDTAMFLSGQFKLNEKGTFKTSYGILDYDDGAKEDPTFYALGYNHKMDKAASLYVLLASGDDDGLAKKGKLDGDGSAAVVGMVYKF</sequence>
<dbReference type="Gene3D" id="2.40.160.10">
    <property type="entry name" value="Porin"/>
    <property type="match status" value="1"/>
</dbReference>
<dbReference type="STRING" id="415747.SAMN03097708_01397"/>
<keyword evidence="6 11" id="KW-0732">Signal</keyword>
<keyword evidence="9" id="KW-0472">Membrane</keyword>
<comment type="subcellular location">
    <subcellularLocation>
        <location evidence="1">Cell outer membrane</location>
        <topology evidence="1">Multi-pass membrane protein</topology>
    </subcellularLocation>
</comment>
<feature type="domain" description="Porin" evidence="12">
    <location>
        <begin position="11"/>
        <end position="306"/>
    </location>
</feature>
<keyword evidence="4" id="KW-1134">Transmembrane beta strand</keyword>
<dbReference type="InterPro" id="IPR033900">
    <property type="entry name" value="Gram_neg_porin_domain"/>
</dbReference>
<evidence type="ECO:0000256" key="9">
    <source>
        <dbReference type="ARBA" id="ARBA00023136"/>
    </source>
</evidence>
<dbReference type="SUPFAM" id="SSF56935">
    <property type="entry name" value="Porins"/>
    <property type="match status" value="1"/>
</dbReference>
<keyword evidence="5" id="KW-0812">Transmembrane</keyword>
<dbReference type="GO" id="GO:0006811">
    <property type="term" value="P:monoatomic ion transport"/>
    <property type="evidence" value="ECO:0007669"/>
    <property type="project" value="UniProtKB-KW"/>
</dbReference>
<reference evidence="13 14" key="1">
    <citation type="submission" date="2016-10" db="EMBL/GenBank/DDBJ databases">
        <authorList>
            <person name="de Groot N.N."/>
        </authorList>
    </citation>
    <scope>NUCLEOTIDE SEQUENCE [LARGE SCALE GENOMIC DNA]</scope>
    <source>
        <strain evidence="13 14">HLD2</strain>
    </source>
</reference>
<evidence type="ECO:0000256" key="11">
    <source>
        <dbReference type="SAM" id="SignalP"/>
    </source>
</evidence>
<evidence type="ECO:0000256" key="10">
    <source>
        <dbReference type="ARBA" id="ARBA00023237"/>
    </source>
</evidence>
<name>A0A1G5Q5W0_9GAMM</name>
<dbReference type="Pfam" id="PF13609">
    <property type="entry name" value="Porin_4"/>
    <property type="match status" value="1"/>
</dbReference>
<dbReference type="CDD" id="cd00342">
    <property type="entry name" value="gram_neg_porins"/>
    <property type="match status" value="1"/>
</dbReference>
<organism evidence="13 14">
    <name type="scientific">Thiohalomonas denitrificans</name>
    <dbReference type="NCBI Taxonomy" id="415747"/>
    <lineage>
        <taxon>Bacteria</taxon>
        <taxon>Pseudomonadati</taxon>
        <taxon>Pseudomonadota</taxon>
        <taxon>Gammaproteobacteria</taxon>
        <taxon>Thiohalomonadales</taxon>
        <taxon>Thiohalomonadaceae</taxon>
        <taxon>Thiohalomonas</taxon>
    </lineage>
</organism>